<dbReference type="Proteomes" id="UP000014535">
    <property type="component" value="Unassembled WGS sequence"/>
</dbReference>
<evidence type="ECO:0000313" key="2">
    <source>
        <dbReference type="Proteomes" id="UP000014535"/>
    </source>
</evidence>
<protein>
    <submittedName>
        <fullName evidence="1">Uncharacterized protein</fullName>
    </submittedName>
</protein>
<proteinExistence type="predicted"/>
<gene>
    <name evidence="1" type="ORF">A673_02907</name>
</gene>
<sequence>MTAQFQLGRKYHIVDGAESDTQKAIFRYKNTSKRMMTLRN</sequence>
<dbReference type="EMBL" id="ATFT01000056">
    <property type="protein sequence ID" value="EPI68305.1"/>
    <property type="molecule type" value="Genomic_DNA"/>
</dbReference>
<comment type="caution">
    <text evidence="1">The sequence shown here is derived from an EMBL/GenBank/DDBJ whole genome shotgun (WGS) entry which is preliminary data.</text>
</comment>
<evidence type="ECO:0000313" key="1">
    <source>
        <dbReference type="EMBL" id="EPI68305.1"/>
    </source>
</evidence>
<dbReference type="AlphaFoldDB" id="A0A656IHH3"/>
<name>A0A656IHH3_SALE2</name>
<accession>A0A656IHH3</accession>
<organism evidence="1 2">
    <name type="scientific">Salmonella enteritidis (strain 2009K0958)</name>
    <dbReference type="NCBI Taxonomy" id="1192586"/>
    <lineage>
        <taxon>Bacteria</taxon>
        <taxon>Pseudomonadati</taxon>
        <taxon>Pseudomonadota</taxon>
        <taxon>Gammaproteobacteria</taxon>
        <taxon>Enterobacterales</taxon>
        <taxon>Enterobacteriaceae</taxon>
        <taxon>Salmonella</taxon>
    </lineage>
</organism>
<reference evidence="1 2" key="1">
    <citation type="submission" date="2013-04" db="EMBL/GenBank/DDBJ databases">
        <authorList>
            <person name="McClelland M."/>
            <person name="Porwollik S."/>
            <person name="Desai P."/>
            <person name="Cheng P."/>
            <person name="Wollam A."/>
            <person name="Pepin K."/>
            <person name="Palsikar V.B."/>
            <person name="Fulton L."/>
            <person name="Fulton R."/>
            <person name="Delehaunty K."/>
            <person name="Fronick C."/>
            <person name="Godfrey J."/>
            <person name="Waligorski J."/>
            <person name="Appelbaum E."/>
            <person name="Tomlinson C."/>
            <person name="Warren W."/>
            <person name="Sodergren E."/>
            <person name="Weinstock G."/>
            <person name="Wilson R.K."/>
        </authorList>
    </citation>
    <scope>NUCLEOTIDE SEQUENCE [LARGE SCALE GENOMIC DNA]</scope>
    <source>
        <strain evidence="1 2">2009K0958</strain>
    </source>
</reference>